<feature type="domain" description="PhnB-like" evidence="1">
    <location>
        <begin position="5"/>
        <end position="134"/>
    </location>
</feature>
<proteinExistence type="predicted"/>
<comment type="caution">
    <text evidence="2">The sequence shown here is derived from an EMBL/GenBank/DDBJ whole genome shotgun (WGS) entry which is preliminary data.</text>
</comment>
<dbReference type="EMBL" id="PHAH01000017">
    <property type="protein sequence ID" value="PKM88465.1"/>
    <property type="molecule type" value="Genomic_DNA"/>
</dbReference>
<name>A0A2N2E155_9BACT</name>
<gene>
    <name evidence="2" type="ORF">CVU83_01660</name>
</gene>
<evidence type="ECO:0000259" key="1">
    <source>
        <dbReference type="Pfam" id="PF06983"/>
    </source>
</evidence>
<sequence length="145" mass="16452">MIMLNPYLHFDGNAEAAFEFYRSAFGGEFQMIQRYSETPEADKVAEKDKDKIMHIALRIGDNILMATDAIEGMGDKLKVGNNFHLSIGVSSKKEADRLYKALSTGGQEDLPMSPSFWGSYFGMLTDRFGIRWMISFDEEQQSNIM</sequence>
<dbReference type="Pfam" id="PF06983">
    <property type="entry name" value="3-dmu-9_3-mt"/>
    <property type="match status" value="1"/>
</dbReference>
<dbReference type="Proteomes" id="UP000233325">
    <property type="component" value="Unassembled WGS sequence"/>
</dbReference>
<accession>A0A2N2E155</accession>
<protein>
    <submittedName>
        <fullName evidence="2">VOC family protein</fullName>
    </submittedName>
</protein>
<dbReference type="InterPro" id="IPR029068">
    <property type="entry name" value="Glyas_Bleomycin-R_OHBP_Dase"/>
</dbReference>
<reference evidence="2 3" key="1">
    <citation type="journal article" date="2017" name="ISME J.">
        <title>Potential for microbial H2 and metal transformations associated with novel bacteria and archaea in deep terrestrial subsurface sediments.</title>
        <authorList>
            <person name="Hernsdorf A.W."/>
            <person name="Amano Y."/>
            <person name="Miyakawa K."/>
            <person name="Ise K."/>
            <person name="Suzuki Y."/>
            <person name="Anantharaman K."/>
            <person name="Probst A."/>
            <person name="Burstein D."/>
            <person name="Thomas B.C."/>
            <person name="Banfield J.F."/>
        </authorList>
    </citation>
    <scope>NUCLEOTIDE SEQUENCE [LARGE SCALE GENOMIC DNA]</scope>
    <source>
        <strain evidence="2">HGW-Falkowbacteria-2</strain>
    </source>
</reference>
<dbReference type="Gene3D" id="3.10.180.10">
    <property type="entry name" value="2,3-Dihydroxybiphenyl 1,2-Dioxygenase, domain 1"/>
    <property type="match status" value="1"/>
</dbReference>
<dbReference type="PANTHER" id="PTHR33990:SF1">
    <property type="entry name" value="PROTEIN YJDN"/>
    <property type="match status" value="1"/>
</dbReference>
<dbReference type="SUPFAM" id="SSF54593">
    <property type="entry name" value="Glyoxalase/Bleomycin resistance protein/Dihydroxybiphenyl dioxygenase"/>
    <property type="match status" value="1"/>
</dbReference>
<dbReference type="CDD" id="cd06588">
    <property type="entry name" value="PhnB_like"/>
    <property type="match status" value="1"/>
</dbReference>
<dbReference type="InterPro" id="IPR028973">
    <property type="entry name" value="PhnB-like"/>
</dbReference>
<dbReference type="PANTHER" id="PTHR33990">
    <property type="entry name" value="PROTEIN YJDN-RELATED"/>
    <property type="match status" value="1"/>
</dbReference>
<dbReference type="AlphaFoldDB" id="A0A2N2E155"/>
<evidence type="ECO:0000313" key="3">
    <source>
        <dbReference type="Proteomes" id="UP000233325"/>
    </source>
</evidence>
<organism evidence="2 3">
    <name type="scientific">Candidatus Falkowbacteria bacterium HGW-Falkowbacteria-2</name>
    <dbReference type="NCBI Taxonomy" id="2013769"/>
    <lineage>
        <taxon>Bacteria</taxon>
        <taxon>Candidatus Falkowiibacteriota</taxon>
    </lineage>
</organism>
<evidence type="ECO:0000313" key="2">
    <source>
        <dbReference type="EMBL" id="PKM88465.1"/>
    </source>
</evidence>